<feature type="transmembrane region" description="Helical" evidence="1">
    <location>
        <begin position="476"/>
        <end position="497"/>
    </location>
</feature>
<proteinExistence type="predicted"/>
<protein>
    <submittedName>
        <fullName evidence="2">Uncharacterized protein</fullName>
    </submittedName>
</protein>
<name>A0AAW1WWK6_RUBAR</name>
<dbReference type="Proteomes" id="UP001457282">
    <property type="component" value="Unassembled WGS sequence"/>
</dbReference>
<gene>
    <name evidence="2" type="ORF">M0R45_025190</name>
</gene>
<sequence length="502" mass="57020">MEGSGRVDSDNDFAAIEMSSFGSSMGNIITASPHESGFGSSMGNNIDIASASHESSFGSSMENIDTGSVESDLSSSLDGIIFENSLLSTSCSIFETPKILFRANEKAYVPTAFSIGPLHHGKPGLTATEQIKLKYMQDLISRVSRTNSRILKHMVIEIACLEEEARQCYAVPVEFTRDEFIKILLVDGCFLIELFCKYGAPESWSSANDPVMNRACMLEVVDRDLFLLENQIPWMVLDRLFSMTYFPHHMILFFPTSQPMSSHNVLTRLALRFFRIFGTRGLDLSMETSLLRSTHYHESQHILDLLRTSLIGSTLRLEGGNRERWELIPSASSLIEAGVKFKKGSTDSGILDIKFSNGVLEIPPFIIHESTEAFFRNMISFEQCHHHCDPRITNYAMLLDILINTPKDIDILCKYGIIKNWLNPEKASMIFDNLYNDTYVTEFYYLELCQEVNKYCKRRWPRWRAVYVRNHFSSPWAIASQVFAAIIFILALLQTVFSIKKQ</sequence>
<evidence type="ECO:0000313" key="3">
    <source>
        <dbReference type="Proteomes" id="UP001457282"/>
    </source>
</evidence>
<accession>A0AAW1WWK6</accession>
<dbReference type="PANTHER" id="PTHR31170:SF17">
    <property type="match status" value="1"/>
</dbReference>
<reference evidence="2 3" key="1">
    <citation type="journal article" date="2023" name="G3 (Bethesda)">
        <title>A chromosome-length genome assembly and annotation of blackberry (Rubus argutus, cv. 'Hillquist').</title>
        <authorList>
            <person name="Bruna T."/>
            <person name="Aryal R."/>
            <person name="Dudchenko O."/>
            <person name="Sargent D.J."/>
            <person name="Mead D."/>
            <person name="Buti M."/>
            <person name="Cavallini A."/>
            <person name="Hytonen T."/>
            <person name="Andres J."/>
            <person name="Pham M."/>
            <person name="Weisz D."/>
            <person name="Mascagni F."/>
            <person name="Usai G."/>
            <person name="Natali L."/>
            <person name="Bassil N."/>
            <person name="Fernandez G.E."/>
            <person name="Lomsadze A."/>
            <person name="Armour M."/>
            <person name="Olukolu B."/>
            <person name="Poorten T."/>
            <person name="Britton C."/>
            <person name="Davik J."/>
            <person name="Ashrafi H."/>
            <person name="Aiden E.L."/>
            <person name="Borodovsky M."/>
            <person name="Worthington M."/>
        </authorList>
    </citation>
    <scope>NUCLEOTIDE SEQUENCE [LARGE SCALE GENOMIC DNA]</scope>
    <source>
        <strain evidence="2">PI 553951</strain>
    </source>
</reference>
<evidence type="ECO:0000313" key="2">
    <source>
        <dbReference type="EMBL" id="KAK9928033.1"/>
    </source>
</evidence>
<evidence type="ECO:0000256" key="1">
    <source>
        <dbReference type="SAM" id="Phobius"/>
    </source>
</evidence>
<dbReference type="InterPro" id="IPR004158">
    <property type="entry name" value="DUF247_pln"/>
</dbReference>
<organism evidence="2 3">
    <name type="scientific">Rubus argutus</name>
    <name type="common">Southern blackberry</name>
    <dbReference type="NCBI Taxonomy" id="59490"/>
    <lineage>
        <taxon>Eukaryota</taxon>
        <taxon>Viridiplantae</taxon>
        <taxon>Streptophyta</taxon>
        <taxon>Embryophyta</taxon>
        <taxon>Tracheophyta</taxon>
        <taxon>Spermatophyta</taxon>
        <taxon>Magnoliopsida</taxon>
        <taxon>eudicotyledons</taxon>
        <taxon>Gunneridae</taxon>
        <taxon>Pentapetalae</taxon>
        <taxon>rosids</taxon>
        <taxon>fabids</taxon>
        <taxon>Rosales</taxon>
        <taxon>Rosaceae</taxon>
        <taxon>Rosoideae</taxon>
        <taxon>Rosoideae incertae sedis</taxon>
        <taxon>Rubus</taxon>
    </lineage>
</organism>
<dbReference type="EMBL" id="JBEDUW010000005">
    <property type="protein sequence ID" value="KAK9928033.1"/>
    <property type="molecule type" value="Genomic_DNA"/>
</dbReference>
<comment type="caution">
    <text evidence="2">The sequence shown here is derived from an EMBL/GenBank/DDBJ whole genome shotgun (WGS) entry which is preliminary data.</text>
</comment>
<keyword evidence="1" id="KW-0472">Membrane</keyword>
<dbReference type="Pfam" id="PF03140">
    <property type="entry name" value="DUF247"/>
    <property type="match status" value="1"/>
</dbReference>
<keyword evidence="1" id="KW-1133">Transmembrane helix</keyword>
<dbReference type="AlphaFoldDB" id="A0AAW1WWK6"/>
<keyword evidence="3" id="KW-1185">Reference proteome</keyword>
<dbReference type="PANTHER" id="PTHR31170">
    <property type="entry name" value="BNAC04G53230D PROTEIN"/>
    <property type="match status" value="1"/>
</dbReference>
<keyword evidence="1" id="KW-0812">Transmembrane</keyword>